<evidence type="ECO:0000313" key="2">
    <source>
        <dbReference type="EMBL" id="MBA8930060.1"/>
    </source>
</evidence>
<dbReference type="InterPro" id="IPR041581">
    <property type="entry name" value="Glyoxalase_6"/>
</dbReference>
<dbReference type="PANTHER" id="PTHR33993:SF14">
    <property type="entry name" value="GB|AAF24581.1"/>
    <property type="match status" value="1"/>
</dbReference>
<dbReference type="Gene3D" id="3.10.180.10">
    <property type="entry name" value="2,3-Dihydroxybiphenyl 1,2-Dioxygenase, domain 1"/>
    <property type="match status" value="2"/>
</dbReference>
<dbReference type="InterPro" id="IPR052164">
    <property type="entry name" value="Anthracycline_SecMetBiosynth"/>
</dbReference>
<feature type="domain" description="Glyoxalase-like" evidence="1">
    <location>
        <begin position="18"/>
        <end position="108"/>
    </location>
</feature>
<name>A0ABR6BTR8_9PSEU</name>
<protein>
    <recommendedName>
        <fullName evidence="1">Glyoxalase-like domain-containing protein</fullName>
    </recommendedName>
</protein>
<dbReference type="EMBL" id="JACJID010000006">
    <property type="protein sequence ID" value="MBA8930060.1"/>
    <property type="molecule type" value="Genomic_DNA"/>
</dbReference>
<accession>A0ABR6BTR8</accession>
<reference evidence="2 3" key="1">
    <citation type="submission" date="2020-08" db="EMBL/GenBank/DDBJ databases">
        <title>Genomic Encyclopedia of Archaeal and Bacterial Type Strains, Phase II (KMG-II): from individual species to whole genera.</title>
        <authorList>
            <person name="Goeker M."/>
        </authorList>
    </citation>
    <scope>NUCLEOTIDE SEQUENCE [LARGE SCALE GENOMIC DNA]</scope>
    <source>
        <strain evidence="2 3">DSM 43850</strain>
    </source>
</reference>
<organism evidence="2 3">
    <name type="scientific">Kutzneria viridogrisea</name>
    <dbReference type="NCBI Taxonomy" id="47990"/>
    <lineage>
        <taxon>Bacteria</taxon>
        <taxon>Bacillati</taxon>
        <taxon>Actinomycetota</taxon>
        <taxon>Actinomycetes</taxon>
        <taxon>Pseudonocardiales</taxon>
        <taxon>Pseudonocardiaceae</taxon>
        <taxon>Kutzneria</taxon>
    </lineage>
</organism>
<evidence type="ECO:0000313" key="3">
    <source>
        <dbReference type="Proteomes" id="UP000517916"/>
    </source>
</evidence>
<dbReference type="CDD" id="cd07247">
    <property type="entry name" value="SgaA_N_like"/>
    <property type="match status" value="1"/>
</dbReference>
<proteinExistence type="predicted"/>
<gene>
    <name evidence="2" type="ORF">BC739_007293</name>
</gene>
<keyword evidence="3" id="KW-1185">Reference proteome</keyword>
<sequence length="262" mass="28411">MSPIGMTTTATGTPCWLEISTPDPAATKRFYSALFGWEFEGAVATLFGDPVAGVRHEPEAALGWTPYLSISDFTETAARAKRYGGKLIGEPDPEGRSLLRDPAGTRVGLCVPSQAWRFTAGVPGSLVWAELVTARATLADRFYGAVFGHEQRQFGDGRKFDYVVWYSGGESVLARVRMALDTPPDVPARWIAQFAVDPDLGFEATLDRARRLGARLRFKPYTSALGRVAVLSDPLGTRFAIIDPEAADESAWGAGSDDPYDD</sequence>
<dbReference type="SUPFAM" id="SSF54593">
    <property type="entry name" value="Glyoxalase/Bleomycin resistance protein/Dihydroxybiphenyl dioxygenase"/>
    <property type="match status" value="2"/>
</dbReference>
<dbReference type="InterPro" id="IPR029068">
    <property type="entry name" value="Glyas_Bleomycin-R_OHBP_Dase"/>
</dbReference>
<dbReference type="Proteomes" id="UP000517916">
    <property type="component" value="Unassembled WGS sequence"/>
</dbReference>
<dbReference type="RefSeq" id="WP_182839685.1">
    <property type="nucleotide sequence ID" value="NZ_BAAABQ010000014.1"/>
</dbReference>
<evidence type="ECO:0000259" key="1">
    <source>
        <dbReference type="Pfam" id="PF18029"/>
    </source>
</evidence>
<dbReference type="PANTHER" id="PTHR33993">
    <property type="entry name" value="GLYOXALASE-RELATED"/>
    <property type="match status" value="1"/>
</dbReference>
<dbReference type="Pfam" id="PF18029">
    <property type="entry name" value="Glyoxalase_6"/>
    <property type="match status" value="1"/>
</dbReference>
<comment type="caution">
    <text evidence="2">The sequence shown here is derived from an EMBL/GenBank/DDBJ whole genome shotgun (WGS) entry which is preliminary data.</text>
</comment>